<dbReference type="OrthoDB" id="134712at2"/>
<feature type="region of interest" description="Disordered" evidence="7">
    <location>
        <begin position="641"/>
        <end position="664"/>
    </location>
</feature>
<dbReference type="InterPro" id="IPR016032">
    <property type="entry name" value="Sig_transdc_resp-reg_C-effctor"/>
</dbReference>
<dbReference type="PANTHER" id="PTHR35807">
    <property type="entry name" value="TRANSCRIPTIONAL REGULATOR REDD-RELATED"/>
    <property type="match status" value="1"/>
</dbReference>
<dbReference type="PANTHER" id="PTHR35807:SF1">
    <property type="entry name" value="TRANSCRIPTIONAL REGULATOR REDD"/>
    <property type="match status" value="1"/>
</dbReference>
<dbReference type="GO" id="GO:0003677">
    <property type="term" value="F:DNA binding"/>
    <property type="evidence" value="ECO:0007669"/>
    <property type="project" value="UniProtKB-UniRule"/>
</dbReference>
<keyword evidence="3" id="KW-0805">Transcription regulation</keyword>
<protein>
    <submittedName>
        <fullName evidence="9">DNA-binding SARP family transcriptional activator</fullName>
    </submittedName>
</protein>
<feature type="DNA-binding region" description="OmpR/PhoB-type" evidence="6">
    <location>
        <begin position="9"/>
        <end position="112"/>
    </location>
</feature>
<dbReference type="CDD" id="cd15831">
    <property type="entry name" value="BTAD"/>
    <property type="match status" value="1"/>
</dbReference>
<dbReference type="SUPFAM" id="SSF48452">
    <property type="entry name" value="TPR-like"/>
    <property type="match status" value="1"/>
</dbReference>
<evidence type="ECO:0000256" key="6">
    <source>
        <dbReference type="PROSITE-ProRule" id="PRU01091"/>
    </source>
</evidence>
<evidence type="ECO:0000259" key="8">
    <source>
        <dbReference type="PROSITE" id="PS51755"/>
    </source>
</evidence>
<dbReference type="Gene3D" id="1.25.40.10">
    <property type="entry name" value="Tetratricopeptide repeat domain"/>
    <property type="match status" value="1"/>
</dbReference>
<reference evidence="9 10" key="1">
    <citation type="submission" date="2019-06" db="EMBL/GenBank/DDBJ databases">
        <title>Sequencing the genomes of 1000 actinobacteria strains.</title>
        <authorList>
            <person name="Klenk H.-P."/>
        </authorList>
    </citation>
    <scope>NUCLEOTIDE SEQUENCE [LARGE SCALE GENOMIC DNA]</scope>
    <source>
        <strain evidence="9 10">DSM 41695</strain>
    </source>
</reference>
<comment type="similarity">
    <text evidence="1">Belongs to the AfsR/DnrI/RedD regulatory family.</text>
</comment>
<dbReference type="SUPFAM" id="SSF46894">
    <property type="entry name" value="C-terminal effector domain of the bipartite response regulators"/>
    <property type="match status" value="1"/>
</dbReference>
<dbReference type="InterPro" id="IPR001867">
    <property type="entry name" value="OmpR/PhoB-type_DNA-bd"/>
</dbReference>
<evidence type="ECO:0000313" key="10">
    <source>
        <dbReference type="Proteomes" id="UP000316603"/>
    </source>
</evidence>
<dbReference type="Gene3D" id="3.40.50.300">
    <property type="entry name" value="P-loop containing nucleotide triphosphate hydrolases"/>
    <property type="match status" value="1"/>
</dbReference>
<keyword evidence="2" id="KW-0902">Two-component regulatory system</keyword>
<evidence type="ECO:0000256" key="2">
    <source>
        <dbReference type="ARBA" id="ARBA00023012"/>
    </source>
</evidence>
<keyword evidence="4 6" id="KW-0238">DNA-binding</keyword>
<proteinExistence type="inferred from homology"/>
<dbReference type="InterPro" id="IPR027417">
    <property type="entry name" value="P-loop_NTPase"/>
</dbReference>
<comment type="caution">
    <text evidence="9">The sequence shown here is derived from an EMBL/GenBank/DDBJ whole genome shotgun (WGS) entry which is preliminary data.</text>
</comment>
<feature type="domain" description="OmpR/PhoB-type" evidence="8">
    <location>
        <begin position="9"/>
        <end position="112"/>
    </location>
</feature>
<evidence type="ECO:0000256" key="7">
    <source>
        <dbReference type="SAM" id="MobiDB-lite"/>
    </source>
</evidence>
<dbReference type="SMART" id="SM00862">
    <property type="entry name" value="Trans_reg_C"/>
    <property type="match status" value="1"/>
</dbReference>
<accession>A0A561SGM2</accession>
<evidence type="ECO:0000256" key="3">
    <source>
        <dbReference type="ARBA" id="ARBA00023015"/>
    </source>
</evidence>
<name>A0A561SGM2_9ACTN</name>
<dbReference type="Proteomes" id="UP000316603">
    <property type="component" value="Unassembled WGS sequence"/>
</dbReference>
<sequence length="664" mass="71367">MQVEGERTQVNARYGQDTCYSVLGPLEVRRDGELLDLGPRQRRVLLIRLLIENGRPVSLTELAKSLWQGDRPMAAVSSIRAHVSRLRAVLEPVRRVRPTVLVSGPAGYSLHVPQEARDTSAFDTSVSRAREALGQGRLVQARQEIETALALWRGTALGEAADHAFAQRERARLDSAHQDAREMRTTVLIHQGDKERAVQAAEELVATAPLREASWSLLMRALYTAGRPVDSLRQYEHFRTILARELGLDPSPGLRDLHTAVLRHDTTVLGTPQLASTVTAPSRAHPPAPMPLVGRVQELAELRGLLESAATNRTRWAVVSGEEGTGKSRLLDEIAAQASQSGLAVVRADHAQEPADGGAALRSPVVRLLDTLCTHGPDAAVEDIAGGQPPSAPGRETGRTPVLCVVDDLDRATPGVHDMLRRFAPALRDAPLAVVCAVGDTQHPSVSTLLAELARLDTTWLHLGPLDNEDVAELLSARGEDAGLDLTAALHQRSAGNPFVLNELLKLPPWQRTGPSATVPAAVRSIVQARLSPLPAPARTMLAHAAADGGRLDVELAADIQAVEREELLPLIDAAVTARLLVWHADQDSAADGHYRVPELVGDVLLGALAPSSRQLLHTAVARALTGRPDSDPARLADHLKAAGPMAPLTVPRPTRRSKPDHGR</sequence>
<dbReference type="EMBL" id="VIWV01000002">
    <property type="protein sequence ID" value="TWF74011.1"/>
    <property type="molecule type" value="Genomic_DNA"/>
</dbReference>
<dbReference type="PROSITE" id="PS51755">
    <property type="entry name" value="OMPR_PHOB"/>
    <property type="match status" value="1"/>
</dbReference>
<dbReference type="Pfam" id="PF03704">
    <property type="entry name" value="BTAD"/>
    <property type="match status" value="1"/>
</dbReference>
<dbReference type="SMART" id="SM01043">
    <property type="entry name" value="BTAD"/>
    <property type="match status" value="1"/>
</dbReference>
<keyword evidence="10" id="KW-1185">Reference proteome</keyword>
<evidence type="ECO:0000313" key="9">
    <source>
        <dbReference type="EMBL" id="TWF74011.1"/>
    </source>
</evidence>
<dbReference type="InterPro" id="IPR041664">
    <property type="entry name" value="AAA_16"/>
</dbReference>
<dbReference type="Pfam" id="PF13191">
    <property type="entry name" value="AAA_16"/>
    <property type="match status" value="1"/>
</dbReference>
<dbReference type="InterPro" id="IPR051677">
    <property type="entry name" value="AfsR-DnrI-RedD_regulator"/>
</dbReference>
<dbReference type="SUPFAM" id="SSF52540">
    <property type="entry name" value="P-loop containing nucleoside triphosphate hydrolases"/>
    <property type="match status" value="1"/>
</dbReference>
<evidence type="ECO:0000256" key="4">
    <source>
        <dbReference type="ARBA" id="ARBA00023125"/>
    </source>
</evidence>
<dbReference type="InterPro" id="IPR005158">
    <property type="entry name" value="BTAD"/>
</dbReference>
<dbReference type="InterPro" id="IPR011990">
    <property type="entry name" value="TPR-like_helical_dom_sf"/>
</dbReference>
<gene>
    <name evidence="9" type="ORF">FHX78_1243</name>
</gene>
<dbReference type="GO" id="GO:0000160">
    <property type="term" value="P:phosphorelay signal transduction system"/>
    <property type="evidence" value="ECO:0007669"/>
    <property type="project" value="UniProtKB-KW"/>
</dbReference>
<organism evidence="9 10">
    <name type="scientific">Streptomyces capillispiralis</name>
    <dbReference type="NCBI Taxonomy" id="68182"/>
    <lineage>
        <taxon>Bacteria</taxon>
        <taxon>Bacillati</taxon>
        <taxon>Actinomycetota</taxon>
        <taxon>Actinomycetes</taxon>
        <taxon>Kitasatosporales</taxon>
        <taxon>Streptomycetaceae</taxon>
        <taxon>Streptomyces</taxon>
    </lineage>
</organism>
<dbReference type="AlphaFoldDB" id="A0A561SGM2"/>
<evidence type="ECO:0000256" key="5">
    <source>
        <dbReference type="ARBA" id="ARBA00023163"/>
    </source>
</evidence>
<keyword evidence="5" id="KW-0804">Transcription</keyword>
<evidence type="ECO:0000256" key="1">
    <source>
        <dbReference type="ARBA" id="ARBA00005820"/>
    </source>
</evidence>
<dbReference type="GO" id="GO:0006355">
    <property type="term" value="P:regulation of DNA-templated transcription"/>
    <property type="evidence" value="ECO:0007669"/>
    <property type="project" value="InterPro"/>
</dbReference>
<dbReference type="Pfam" id="PF00486">
    <property type="entry name" value="Trans_reg_C"/>
    <property type="match status" value="1"/>
</dbReference>
<dbReference type="Gene3D" id="1.10.10.10">
    <property type="entry name" value="Winged helix-like DNA-binding domain superfamily/Winged helix DNA-binding domain"/>
    <property type="match status" value="1"/>
</dbReference>
<dbReference type="InterPro" id="IPR036388">
    <property type="entry name" value="WH-like_DNA-bd_sf"/>
</dbReference>